<evidence type="ECO:0000313" key="2">
    <source>
        <dbReference type="Proteomes" id="UP000000238"/>
    </source>
</evidence>
<dbReference type="KEGG" id="hch:HCH_03688"/>
<accession>Q2SFZ7</accession>
<dbReference type="RefSeq" id="WP_011397495.1">
    <property type="nucleotide sequence ID" value="NC_007645.1"/>
</dbReference>
<organism evidence="1 2">
    <name type="scientific">Hahella chejuensis (strain KCTC 2396)</name>
    <dbReference type="NCBI Taxonomy" id="349521"/>
    <lineage>
        <taxon>Bacteria</taxon>
        <taxon>Pseudomonadati</taxon>
        <taxon>Pseudomonadota</taxon>
        <taxon>Gammaproteobacteria</taxon>
        <taxon>Oceanospirillales</taxon>
        <taxon>Hahellaceae</taxon>
        <taxon>Hahella</taxon>
    </lineage>
</organism>
<dbReference type="OrthoDB" id="6189942at2"/>
<dbReference type="eggNOG" id="ENOG502ZBUX">
    <property type="taxonomic scope" value="Bacteria"/>
</dbReference>
<name>Q2SFZ7_HAHCH</name>
<proteinExistence type="predicted"/>
<dbReference type="STRING" id="349521.HCH_03688"/>
<evidence type="ECO:0000313" key="1">
    <source>
        <dbReference type="EMBL" id="ABC30427.1"/>
    </source>
</evidence>
<dbReference type="HOGENOM" id="CLU_715579_0_0_6"/>
<dbReference type="Proteomes" id="UP000000238">
    <property type="component" value="Chromosome"/>
</dbReference>
<dbReference type="AlphaFoldDB" id="Q2SFZ7"/>
<dbReference type="EMBL" id="CP000155">
    <property type="protein sequence ID" value="ABC30427.1"/>
    <property type="molecule type" value="Genomic_DNA"/>
</dbReference>
<gene>
    <name evidence="1" type="ordered locus">HCH_03688</name>
</gene>
<protein>
    <submittedName>
        <fullName evidence="1">Uncharacterized protein</fullName>
    </submittedName>
</protein>
<sequence length="385" mass="42541">MSLKDPQWPAIITKEEDPNVQRNVLINKRNYDNWLRIKRQHSGNFYMTSMYRAIYTLALTPGAQTGGMKQQDFGAMRLQYSIEPNGDVKVLWLCVDEKGLEPATSNTPGLYQVGWNQAEKDWETDNKPQTVMELSHQWSGAHMAAVPGKFANKEEAGQKIFVHIANAYSVAFSPNTVKQSSNHFSLVWLNNDFNNQQYVKNIVSLIQNAQMKNANIRWLIHGEGAGSFVKALETIQSNPLANNVIAAGNKLENQIVYFSNPRGKNTTEKALKDLCEKVGLHYAGVQVNPTDILGNKDARQAFIAEMEKLAAKSVISGVAGAAGYTVLEKSYEMFSSASSILAAVFFGVSGYVLAKESAGKFSAYARHVPGFVSTAFGKGNQEWKG</sequence>
<reference evidence="1 2" key="1">
    <citation type="journal article" date="2005" name="Nucleic Acids Res.">
        <title>Genomic blueprint of Hahella chejuensis, a marine microbe producing an algicidal agent.</title>
        <authorList>
            <person name="Jeong H."/>
            <person name="Yim J.H."/>
            <person name="Lee C."/>
            <person name="Choi S.-H."/>
            <person name="Park Y.K."/>
            <person name="Yoon S.H."/>
            <person name="Hur C.-G."/>
            <person name="Kang H.-Y."/>
            <person name="Kim D."/>
            <person name="Lee H.H."/>
            <person name="Park K.H."/>
            <person name="Park S.-H."/>
            <person name="Park H.-S."/>
            <person name="Lee H.K."/>
            <person name="Oh T.K."/>
            <person name="Kim J.F."/>
        </authorList>
    </citation>
    <scope>NUCLEOTIDE SEQUENCE [LARGE SCALE GENOMIC DNA]</scope>
    <source>
        <strain evidence="1 2">KCTC 2396</strain>
    </source>
</reference>
<keyword evidence="2" id="KW-1185">Reference proteome</keyword>